<comment type="similarity">
    <text evidence="2">Belongs to the SLC35F solute transporter family.</text>
</comment>
<proteinExistence type="inferred from homology"/>
<dbReference type="GO" id="GO:0016020">
    <property type="term" value="C:membrane"/>
    <property type="evidence" value="ECO:0007669"/>
    <property type="project" value="UniProtKB-SubCell"/>
</dbReference>
<dbReference type="PANTHER" id="PTHR14233">
    <property type="entry name" value="DUF914-RELATED"/>
    <property type="match status" value="1"/>
</dbReference>
<feature type="transmembrane region" description="Helical" evidence="9">
    <location>
        <begin position="54"/>
        <end position="72"/>
    </location>
</feature>
<evidence type="ECO:0000313" key="11">
    <source>
        <dbReference type="RefSeq" id="XP_028040940.1"/>
    </source>
</evidence>
<dbReference type="KEGG" id="bman:114250997"/>
<feature type="transmembrane region" description="Helical" evidence="9">
    <location>
        <begin position="117"/>
        <end position="137"/>
    </location>
</feature>
<gene>
    <name evidence="11" type="primary">LOC114250997</name>
</gene>
<dbReference type="Proteomes" id="UP000504629">
    <property type="component" value="Unplaced"/>
</dbReference>
<comment type="subcellular location">
    <subcellularLocation>
        <location evidence="1">Membrane</location>
        <topology evidence="1">Multi-pass membrane protein</topology>
    </subcellularLocation>
</comment>
<feature type="compositionally biased region" description="Polar residues" evidence="8">
    <location>
        <begin position="230"/>
        <end position="241"/>
    </location>
</feature>
<keyword evidence="6 9" id="KW-0472">Membrane</keyword>
<evidence type="ECO:0000256" key="3">
    <source>
        <dbReference type="ARBA" id="ARBA00022448"/>
    </source>
</evidence>
<feature type="transmembrane region" description="Helical" evidence="9">
    <location>
        <begin position="92"/>
        <end position="110"/>
    </location>
</feature>
<evidence type="ECO:0000256" key="4">
    <source>
        <dbReference type="ARBA" id="ARBA00022692"/>
    </source>
</evidence>
<evidence type="ECO:0000256" key="2">
    <source>
        <dbReference type="ARBA" id="ARBA00007863"/>
    </source>
</evidence>
<keyword evidence="3" id="KW-0813">Transport</keyword>
<evidence type="ECO:0000256" key="6">
    <source>
        <dbReference type="ARBA" id="ARBA00023136"/>
    </source>
</evidence>
<evidence type="ECO:0000256" key="1">
    <source>
        <dbReference type="ARBA" id="ARBA00004141"/>
    </source>
</evidence>
<dbReference type="GeneID" id="114250997"/>
<dbReference type="Pfam" id="PF06027">
    <property type="entry name" value="SLC35F"/>
    <property type="match status" value="1"/>
</dbReference>
<accession>A0A6J2KFZ6</accession>
<dbReference type="GO" id="GO:0022857">
    <property type="term" value="F:transmembrane transporter activity"/>
    <property type="evidence" value="ECO:0007669"/>
    <property type="project" value="InterPro"/>
</dbReference>
<dbReference type="OrthoDB" id="429955at2759"/>
<evidence type="ECO:0000256" key="8">
    <source>
        <dbReference type="SAM" id="MobiDB-lite"/>
    </source>
</evidence>
<feature type="transmembrane region" description="Helical" evidence="9">
    <location>
        <begin position="143"/>
        <end position="160"/>
    </location>
</feature>
<keyword evidence="4 9" id="KW-0812">Transmembrane</keyword>
<reference evidence="11" key="1">
    <citation type="submission" date="2025-08" db="UniProtKB">
        <authorList>
            <consortium name="RefSeq"/>
        </authorList>
    </citation>
    <scope>IDENTIFICATION</scope>
    <source>
        <tissue evidence="11">Silk gland</tissue>
    </source>
</reference>
<keyword evidence="5 9" id="KW-1133">Transmembrane helix</keyword>
<sequence>MAVVCVVWADVEGAPTDGKNQLVGDMLCLGGSLLFATVTVLQELMLKTHTCSDYLAILGIVGSFVSCTQTFFLEFLELMNFNWYELETIVQLGSYCTVQTIFQILQCFMLRDAGSILLHLSFLSADYYTVIAGMYIFQFKFHALYFLSYLLAMVGVFLFSSRSTSTPEPTPPERLPQLVNDSVQSQDNVSMEYTVPTLDCIPIEGLEPPMSRDTTFTSFLGGPQHPLPNGNVTFASPNGNHSRNEKET</sequence>
<organism evidence="10 11">
    <name type="scientific">Bombyx mandarina</name>
    <name type="common">Wild silk moth</name>
    <name type="synonym">Wild silkworm</name>
    <dbReference type="NCBI Taxonomy" id="7092"/>
    <lineage>
        <taxon>Eukaryota</taxon>
        <taxon>Metazoa</taxon>
        <taxon>Ecdysozoa</taxon>
        <taxon>Arthropoda</taxon>
        <taxon>Hexapoda</taxon>
        <taxon>Insecta</taxon>
        <taxon>Pterygota</taxon>
        <taxon>Neoptera</taxon>
        <taxon>Endopterygota</taxon>
        <taxon>Lepidoptera</taxon>
        <taxon>Glossata</taxon>
        <taxon>Ditrysia</taxon>
        <taxon>Bombycoidea</taxon>
        <taxon>Bombycidae</taxon>
        <taxon>Bombycinae</taxon>
        <taxon>Bombyx</taxon>
    </lineage>
</organism>
<keyword evidence="10" id="KW-1185">Reference proteome</keyword>
<dbReference type="RefSeq" id="XP_028040940.1">
    <property type="nucleotide sequence ID" value="XM_028185139.1"/>
</dbReference>
<evidence type="ECO:0000256" key="7">
    <source>
        <dbReference type="ARBA" id="ARBA00037727"/>
    </source>
</evidence>
<dbReference type="InterPro" id="IPR052221">
    <property type="entry name" value="SLC35F_Transporter"/>
</dbReference>
<dbReference type="InterPro" id="IPR009262">
    <property type="entry name" value="SLC35_F1/F2/F6"/>
</dbReference>
<comment type="function">
    <text evidence="7">Putative solute transporter.</text>
</comment>
<dbReference type="PANTHER" id="PTHR14233:SF4">
    <property type="entry name" value="SOLUTE CARRIER FAMILY 35 MEMBER F2"/>
    <property type="match status" value="1"/>
</dbReference>
<protein>
    <submittedName>
        <fullName evidence="11">Solute carrier family 35 member F1-like</fullName>
    </submittedName>
</protein>
<feature type="region of interest" description="Disordered" evidence="8">
    <location>
        <begin position="227"/>
        <end position="248"/>
    </location>
</feature>
<evidence type="ECO:0000256" key="9">
    <source>
        <dbReference type="SAM" id="Phobius"/>
    </source>
</evidence>
<evidence type="ECO:0000256" key="5">
    <source>
        <dbReference type="ARBA" id="ARBA00022989"/>
    </source>
</evidence>
<dbReference type="AlphaFoldDB" id="A0A6J2KFZ6"/>
<name>A0A6J2KFZ6_BOMMA</name>
<feature type="transmembrane region" description="Helical" evidence="9">
    <location>
        <begin position="23"/>
        <end position="42"/>
    </location>
</feature>
<evidence type="ECO:0000313" key="10">
    <source>
        <dbReference type="Proteomes" id="UP000504629"/>
    </source>
</evidence>